<dbReference type="EC" id="2.7.13.3" evidence="2"/>
<evidence type="ECO:0000259" key="6">
    <source>
        <dbReference type="PROSITE" id="PS50112"/>
    </source>
</evidence>
<organism evidence="7 8">
    <name type="scientific">Vogesella aquatica</name>
    <dbReference type="NCBI Taxonomy" id="2984206"/>
    <lineage>
        <taxon>Bacteria</taxon>
        <taxon>Pseudomonadati</taxon>
        <taxon>Pseudomonadota</taxon>
        <taxon>Betaproteobacteria</taxon>
        <taxon>Neisseriales</taxon>
        <taxon>Chromobacteriaceae</taxon>
        <taxon>Vogesella</taxon>
    </lineage>
</organism>
<dbReference type="SMART" id="SM00387">
    <property type="entry name" value="HATPase_c"/>
    <property type="match status" value="1"/>
</dbReference>
<evidence type="ECO:0000313" key="7">
    <source>
        <dbReference type="EMBL" id="MDC7715726.1"/>
    </source>
</evidence>
<feature type="transmembrane region" description="Helical" evidence="4">
    <location>
        <begin position="45"/>
        <end position="66"/>
    </location>
</feature>
<feature type="transmembrane region" description="Helical" evidence="4">
    <location>
        <begin position="73"/>
        <end position="92"/>
    </location>
</feature>
<dbReference type="SUPFAM" id="SSF55874">
    <property type="entry name" value="ATPase domain of HSP90 chaperone/DNA topoisomerase II/histidine kinase"/>
    <property type="match status" value="1"/>
</dbReference>
<feature type="transmembrane region" description="Helical" evidence="4">
    <location>
        <begin position="21"/>
        <end position="39"/>
    </location>
</feature>
<proteinExistence type="predicted"/>
<dbReference type="SMART" id="SM00388">
    <property type="entry name" value="HisKA"/>
    <property type="match status" value="1"/>
</dbReference>
<dbReference type="PROSITE" id="PS50112">
    <property type="entry name" value="PAS"/>
    <property type="match status" value="1"/>
</dbReference>
<dbReference type="InterPro" id="IPR035965">
    <property type="entry name" value="PAS-like_dom_sf"/>
</dbReference>
<dbReference type="CDD" id="cd00082">
    <property type="entry name" value="HisKA"/>
    <property type="match status" value="1"/>
</dbReference>
<keyword evidence="8" id="KW-1185">Reference proteome</keyword>
<dbReference type="GO" id="GO:0016301">
    <property type="term" value="F:kinase activity"/>
    <property type="evidence" value="ECO:0007669"/>
    <property type="project" value="UniProtKB-KW"/>
</dbReference>
<keyword evidence="4" id="KW-0812">Transmembrane</keyword>
<keyword evidence="7" id="KW-0418">Kinase</keyword>
<gene>
    <name evidence="7" type="ORF">PQU95_00640</name>
</gene>
<evidence type="ECO:0000256" key="2">
    <source>
        <dbReference type="ARBA" id="ARBA00012438"/>
    </source>
</evidence>
<dbReference type="InterPro" id="IPR003594">
    <property type="entry name" value="HATPase_dom"/>
</dbReference>
<sequence>MSSPALPTSPLTPPRALRYYNIFRVASVAALLIMTQWAMPAPFGGNGWLGGWLLMYGGLVVLGVLLPRLRIPLEWGVTVGLAGDIALLVVYMHEYGGVQSGFGMLLLPFLAVAGVLVTGRLALFHAAMATLAVFASVLLYALNGLSIPRELFQAALLAIACFVTSSTTWLLARKARESERLAAERGGQLASLNRVNALVLQALREAVVVLDGHGVVRHYNSRAERLLGRIQREATLPELMPVIQRWQRSGCQPYAQTIESNVRGQQLIGRMVPLEENGAPLLVLFLQNVAELAAEAQQLKLTALGRLTANIAHEIRNPLAAISHASELLAEDAADPATRRLAGMVQDNTRRINRLVEEVLQLNRRDRVRSETLELSRFLPELIDSFVLAHPDTAGRILTRYLVPVSVRFDRGHLQQILGNLLSNGWRYSSGTTGALRMEIDHDCIRVIDDGPGIAPDTQSHLFEPFFTTESSGTGLGLYIARELAEANGARLDYQPPGGCFRLSLPKEP</sequence>
<dbReference type="PANTHER" id="PTHR43065:SF52">
    <property type="entry name" value="SENSOR PROTEIN KINASE PILS"/>
    <property type="match status" value="1"/>
</dbReference>
<dbReference type="PROSITE" id="PS50109">
    <property type="entry name" value="HIS_KIN"/>
    <property type="match status" value="1"/>
</dbReference>
<accession>A0ABT5IT29</accession>
<feature type="domain" description="PAS" evidence="6">
    <location>
        <begin position="199"/>
        <end position="233"/>
    </location>
</feature>
<dbReference type="EMBL" id="JAQQLF010000001">
    <property type="protein sequence ID" value="MDC7715726.1"/>
    <property type="molecule type" value="Genomic_DNA"/>
</dbReference>
<dbReference type="Pfam" id="PF25323">
    <property type="entry name" value="6TM_PilS"/>
    <property type="match status" value="1"/>
</dbReference>
<dbReference type="SUPFAM" id="SSF55785">
    <property type="entry name" value="PYP-like sensor domain (PAS domain)"/>
    <property type="match status" value="1"/>
</dbReference>
<keyword evidence="4" id="KW-1133">Transmembrane helix</keyword>
<evidence type="ECO:0000259" key="5">
    <source>
        <dbReference type="PROSITE" id="PS50109"/>
    </source>
</evidence>
<dbReference type="InterPro" id="IPR003661">
    <property type="entry name" value="HisK_dim/P_dom"/>
</dbReference>
<dbReference type="InterPro" id="IPR036890">
    <property type="entry name" value="HATPase_C_sf"/>
</dbReference>
<evidence type="ECO:0000313" key="8">
    <source>
        <dbReference type="Proteomes" id="UP001219956"/>
    </source>
</evidence>
<dbReference type="PANTHER" id="PTHR43065">
    <property type="entry name" value="SENSOR HISTIDINE KINASE"/>
    <property type="match status" value="1"/>
</dbReference>
<comment type="caution">
    <text evidence="7">The sequence shown here is derived from an EMBL/GenBank/DDBJ whole genome shotgun (WGS) entry which is preliminary data.</text>
</comment>
<dbReference type="Proteomes" id="UP001219956">
    <property type="component" value="Unassembled WGS sequence"/>
</dbReference>
<dbReference type="Pfam" id="PF00512">
    <property type="entry name" value="HisKA"/>
    <property type="match status" value="1"/>
</dbReference>
<keyword evidence="7" id="KW-0808">Transferase</keyword>
<name>A0ABT5IT29_9NEIS</name>
<feature type="transmembrane region" description="Helical" evidence="4">
    <location>
        <begin position="98"/>
        <end position="116"/>
    </location>
</feature>
<feature type="domain" description="Histidine kinase" evidence="5">
    <location>
        <begin position="310"/>
        <end position="509"/>
    </location>
</feature>
<dbReference type="Gene3D" id="3.30.565.10">
    <property type="entry name" value="Histidine kinase-like ATPase, C-terminal domain"/>
    <property type="match status" value="1"/>
</dbReference>
<keyword evidence="3" id="KW-0597">Phosphoprotein</keyword>
<dbReference type="InterPro" id="IPR036097">
    <property type="entry name" value="HisK_dim/P_sf"/>
</dbReference>
<feature type="transmembrane region" description="Helical" evidence="4">
    <location>
        <begin position="123"/>
        <end position="142"/>
    </location>
</feature>
<dbReference type="Gene3D" id="3.30.450.20">
    <property type="entry name" value="PAS domain"/>
    <property type="match status" value="1"/>
</dbReference>
<dbReference type="PRINTS" id="PR00344">
    <property type="entry name" value="BCTRLSENSOR"/>
</dbReference>
<dbReference type="InterPro" id="IPR005467">
    <property type="entry name" value="His_kinase_dom"/>
</dbReference>
<dbReference type="InterPro" id="IPR004358">
    <property type="entry name" value="Sig_transdc_His_kin-like_C"/>
</dbReference>
<keyword evidence="4" id="KW-0472">Membrane</keyword>
<evidence type="ECO:0000256" key="3">
    <source>
        <dbReference type="ARBA" id="ARBA00022553"/>
    </source>
</evidence>
<protein>
    <recommendedName>
        <fullName evidence="2">histidine kinase</fullName>
        <ecNumber evidence="2">2.7.13.3</ecNumber>
    </recommendedName>
</protein>
<evidence type="ECO:0000256" key="1">
    <source>
        <dbReference type="ARBA" id="ARBA00000085"/>
    </source>
</evidence>
<comment type="catalytic activity">
    <reaction evidence="1">
        <text>ATP + protein L-histidine = ADP + protein N-phospho-L-histidine.</text>
        <dbReference type="EC" id="2.7.13.3"/>
    </reaction>
</comment>
<dbReference type="SUPFAM" id="SSF47384">
    <property type="entry name" value="Homodimeric domain of signal transducing histidine kinase"/>
    <property type="match status" value="1"/>
</dbReference>
<reference evidence="7 8" key="1">
    <citation type="submission" date="2023-01" db="EMBL/GenBank/DDBJ databases">
        <title>Novel species of the genus Vogesella isolated from rivers.</title>
        <authorList>
            <person name="Lu H."/>
        </authorList>
    </citation>
    <scope>NUCLEOTIDE SEQUENCE [LARGE SCALE GENOMIC DNA]</scope>
    <source>
        <strain evidence="7 8">DC21W</strain>
    </source>
</reference>
<evidence type="ECO:0000256" key="4">
    <source>
        <dbReference type="SAM" id="Phobius"/>
    </source>
</evidence>
<dbReference type="RefSeq" id="WP_272750222.1">
    <property type="nucleotide sequence ID" value="NZ_JAQQLF010000001.1"/>
</dbReference>
<dbReference type="Pfam" id="PF02518">
    <property type="entry name" value="HATPase_c"/>
    <property type="match status" value="1"/>
</dbReference>
<dbReference type="Gene3D" id="1.10.287.130">
    <property type="match status" value="1"/>
</dbReference>
<dbReference type="InterPro" id="IPR000014">
    <property type="entry name" value="PAS"/>
</dbReference>